<feature type="chain" id="PRO_5046043210" evidence="3">
    <location>
        <begin position="22"/>
        <end position="335"/>
    </location>
</feature>
<dbReference type="PANTHER" id="PTHR30006">
    <property type="entry name" value="THIAMINE-BINDING PERIPLASMIC PROTEIN-RELATED"/>
    <property type="match status" value="1"/>
</dbReference>
<dbReference type="SUPFAM" id="SSF53850">
    <property type="entry name" value="Periplasmic binding protein-like II"/>
    <property type="match status" value="1"/>
</dbReference>
<dbReference type="CDD" id="cd13542">
    <property type="entry name" value="PBP2_FutA1_ilke"/>
    <property type="match status" value="1"/>
</dbReference>
<evidence type="ECO:0000256" key="2">
    <source>
        <dbReference type="ARBA" id="ARBA00022729"/>
    </source>
</evidence>
<protein>
    <submittedName>
        <fullName evidence="4">Iron(III) transport system substrate-binding protein</fullName>
    </submittedName>
</protein>
<dbReference type="PANTHER" id="PTHR30006:SF15">
    <property type="entry name" value="IRON-UTILIZATION PERIPLASMIC PROTEIN"/>
    <property type="match status" value="1"/>
</dbReference>
<proteinExistence type="inferred from homology"/>
<comment type="caution">
    <text evidence="4">The sequence shown here is derived from an EMBL/GenBank/DDBJ whole genome shotgun (WGS) entry which is preliminary data.</text>
</comment>
<evidence type="ECO:0000256" key="1">
    <source>
        <dbReference type="ARBA" id="ARBA00008520"/>
    </source>
</evidence>
<dbReference type="InterPro" id="IPR026045">
    <property type="entry name" value="Ferric-bd"/>
</dbReference>
<sequence length="335" mass="37364">MKLTKSLLLTACIAATASVSAANEVNVYSYRQPFLIEPLFEEFSRETGIPVNVVFADKGLTERLQREGRLSPADVVLTTDISRLMELVEKDLSQSVDSEALDNTIPDQFRDPDGQWFALTKRVRNIYTTRREGKPESISYDDLADPKFKGKICTRSGKNAYNVGLVASYVANYGEERTKEWLEGFKTNLARRPQGNDRAQVRAVSEGVCDLALGNSYYYGAMLNDAEQREWAESVHINFPNQQGKGSHVNVSGMVLAKHAPNKESAVKLMEFLASDKAQATYAEVNMEYPVNPAVPVSELVASWGEFKADDLPISKLAENYSTALRLLDEVRFDL</sequence>
<dbReference type="Proteomes" id="UP001549366">
    <property type="component" value="Unassembled WGS sequence"/>
</dbReference>
<evidence type="ECO:0000256" key="3">
    <source>
        <dbReference type="SAM" id="SignalP"/>
    </source>
</evidence>
<dbReference type="PIRSF" id="PIRSF002825">
    <property type="entry name" value="CfbpA"/>
    <property type="match status" value="1"/>
</dbReference>
<keyword evidence="2 3" id="KW-0732">Signal</keyword>
<dbReference type="Pfam" id="PF13343">
    <property type="entry name" value="SBP_bac_6"/>
    <property type="match status" value="1"/>
</dbReference>
<comment type="similarity">
    <text evidence="1">Belongs to the bacterial solute-binding protein 1 family.</text>
</comment>
<dbReference type="RefSeq" id="WP_354007340.1">
    <property type="nucleotide sequence ID" value="NZ_JBEWTA010000001.1"/>
</dbReference>
<keyword evidence="5" id="KW-1185">Reference proteome</keyword>
<evidence type="ECO:0000313" key="4">
    <source>
        <dbReference type="EMBL" id="MET4757169.1"/>
    </source>
</evidence>
<evidence type="ECO:0000313" key="5">
    <source>
        <dbReference type="Proteomes" id="UP001549366"/>
    </source>
</evidence>
<reference evidence="4 5" key="1">
    <citation type="submission" date="2024-06" db="EMBL/GenBank/DDBJ databases">
        <title>Genomic Encyclopedia of Type Strains, Phase V (KMG-V): Genome sequencing to study the core and pangenomes of soil and plant-associated prokaryotes.</title>
        <authorList>
            <person name="Whitman W."/>
        </authorList>
    </citation>
    <scope>NUCLEOTIDE SEQUENCE [LARGE SCALE GENOMIC DNA]</scope>
    <source>
        <strain evidence="4 5">NE40</strain>
    </source>
</reference>
<dbReference type="EMBL" id="JBEWTB010000002">
    <property type="protein sequence ID" value="MET4757169.1"/>
    <property type="molecule type" value="Genomic_DNA"/>
</dbReference>
<name>A0ABV2SJ62_9GAMM</name>
<feature type="signal peptide" evidence="3">
    <location>
        <begin position="1"/>
        <end position="21"/>
    </location>
</feature>
<gene>
    <name evidence="4" type="ORF">V5J35_002361</name>
</gene>
<organism evidence="4 5">
    <name type="scientific">Endozoicomonas lisbonensis</name>
    <dbReference type="NCBI Taxonomy" id="3120522"/>
    <lineage>
        <taxon>Bacteria</taxon>
        <taxon>Pseudomonadati</taxon>
        <taxon>Pseudomonadota</taxon>
        <taxon>Gammaproteobacteria</taxon>
        <taxon>Oceanospirillales</taxon>
        <taxon>Endozoicomonadaceae</taxon>
        <taxon>Endozoicomonas</taxon>
    </lineage>
</organism>
<accession>A0ABV2SJ62</accession>
<dbReference type="Gene3D" id="3.40.190.10">
    <property type="entry name" value="Periplasmic binding protein-like II"/>
    <property type="match status" value="2"/>
</dbReference>